<organism evidence="1 2">
    <name type="scientific">Ilex paraguariensis</name>
    <name type="common">yerba mate</name>
    <dbReference type="NCBI Taxonomy" id="185542"/>
    <lineage>
        <taxon>Eukaryota</taxon>
        <taxon>Viridiplantae</taxon>
        <taxon>Streptophyta</taxon>
        <taxon>Embryophyta</taxon>
        <taxon>Tracheophyta</taxon>
        <taxon>Spermatophyta</taxon>
        <taxon>Magnoliopsida</taxon>
        <taxon>eudicotyledons</taxon>
        <taxon>Gunneridae</taxon>
        <taxon>Pentapetalae</taxon>
        <taxon>asterids</taxon>
        <taxon>campanulids</taxon>
        <taxon>Aquifoliales</taxon>
        <taxon>Aquifoliaceae</taxon>
        <taxon>Ilex</taxon>
    </lineage>
</organism>
<gene>
    <name evidence="1" type="ORF">ILEXP_LOCUS19384</name>
</gene>
<name>A0ABC8S627_9AQUA</name>
<reference evidence="1 2" key="1">
    <citation type="submission" date="2024-02" db="EMBL/GenBank/DDBJ databases">
        <authorList>
            <person name="Vignale AGUSTIN F."/>
            <person name="Sosa J E."/>
            <person name="Modenutti C."/>
        </authorList>
    </citation>
    <scope>NUCLEOTIDE SEQUENCE [LARGE SCALE GENOMIC DNA]</scope>
</reference>
<dbReference type="AlphaFoldDB" id="A0ABC8S627"/>
<accession>A0ABC8S627</accession>
<sequence>MVHKDPESAMKLGLSFEYKTDELVIPSPDKPLINADPPIATEFGLQSQWSPPRSVTNFGDFGMLLFFQSTRDEYLIVILILWFIGFIC</sequence>
<evidence type="ECO:0000313" key="1">
    <source>
        <dbReference type="EMBL" id="CAK9151230.1"/>
    </source>
</evidence>
<proteinExistence type="predicted"/>
<dbReference type="EMBL" id="CAUOFW020002107">
    <property type="protein sequence ID" value="CAK9151230.1"/>
    <property type="molecule type" value="Genomic_DNA"/>
</dbReference>
<evidence type="ECO:0000313" key="2">
    <source>
        <dbReference type="Proteomes" id="UP001642360"/>
    </source>
</evidence>
<protein>
    <submittedName>
        <fullName evidence="1">Uncharacterized protein</fullName>
    </submittedName>
</protein>
<keyword evidence="2" id="KW-1185">Reference proteome</keyword>
<comment type="caution">
    <text evidence="1">The sequence shown here is derived from an EMBL/GenBank/DDBJ whole genome shotgun (WGS) entry which is preliminary data.</text>
</comment>
<dbReference type="Proteomes" id="UP001642360">
    <property type="component" value="Unassembled WGS sequence"/>
</dbReference>